<evidence type="ECO:0000313" key="3">
    <source>
        <dbReference type="EMBL" id="GAX09645.1"/>
    </source>
</evidence>
<dbReference type="Proteomes" id="UP000198406">
    <property type="component" value="Unassembled WGS sequence"/>
</dbReference>
<evidence type="ECO:0000313" key="4">
    <source>
        <dbReference type="Proteomes" id="UP000198406"/>
    </source>
</evidence>
<feature type="compositionally biased region" description="Polar residues" evidence="1">
    <location>
        <begin position="43"/>
        <end position="55"/>
    </location>
</feature>
<reference evidence="3 4" key="1">
    <citation type="journal article" date="2015" name="Plant Cell">
        <title>Oil accumulation by the oleaginous diatom Fistulifera solaris as revealed by the genome and transcriptome.</title>
        <authorList>
            <person name="Tanaka T."/>
            <person name="Maeda Y."/>
            <person name="Veluchamy A."/>
            <person name="Tanaka M."/>
            <person name="Abida H."/>
            <person name="Marechal E."/>
            <person name="Bowler C."/>
            <person name="Muto M."/>
            <person name="Sunaga Y."/>
            <person name="Tanaka M."/>
            <person name="Yoshino T."/>
            <person name="Taniguchi T."/>
            <person name="Fukuda Y."/>
            <person name="Nemoto M."/>
            <person name="Matsumoto M."/>
            <person name="Wong P.S."/>
            <person name="Aburatani S."/>
            <person name="Fujibuchi W."/>
        </authorList>
    </citation>
    <scope>NUCLEOTIDE SEQUENCE [LARGE SCALE GENOMIC DNA]</scope>
    <source>
        <strain evidence="3 4">JPCC DA0580</strain>
    </source>
</reference>
<feature type="chain" id="PRO_5012034881" evidence="2">
    <location>
        <begin position="20"/>
        <end position="222"/>
    </location>
</feature>
<feature type="region of interest" description="Disordered" evidence="1">
    <location>
        <begin position="35"/>
        <end position="58"/>
    </location>
</feature>
<dbReference type="InParanoid" id="A0A1Z5J6L2"/>
<sequence length="222" mass="24806">MRYHLKLPLFLLLKNLGWSAGQFGVPKAAKTIGVSGEVGPVDSPNNYPSPDQQQSQEDEIDHVLTESTEKDSANDETIKAAADIKGMEKLQKDWPEIPDQLLFDLGALIHSVKEKMNKDGVDSSLFSEAREASAELSSALKPKEIVLGMEKALDSMKKIDKIFENIHGVDLVISDMKTKGFIETDHQEKKFRERPDLLKLELTKTSYLTFVALAFAGNYIER</sequence>
<evidence type="ECO:0000256" key="1">
    <source>
        <dbReference type="SAM" id="MobiDB-lite"/>
    </source>
</evidence>
<protein>
    <submittedName>
        <fullName evidence="3">Uncharacterized protein</fullName>
    </submittedName>
</protein>
<dbReference type="AlphaFoldDB" id="A0A1Z5J6L2"/>
<proteinExistence type="predicted"/>
<accession>A0A1Z5J6L2</accession>
<organism evidence="3 4">
    <name type="scientific">Fistulifera solaris</name>
    <name type="common">Oleaginous diatom</name>
    <dbReference type="NCBI Taxonomy" id="1519565"/>
    <lineage>
        <taxon>Eukaryota</taxon>
        <taxon>Sar</taxon>
        <taxon>Stramenopiles</taxon>
        <taxon>Ochrophyta</taxon>
        <taxon>Bacillariophyta</taxon>
        <taxon>Bacillariophyceae</taxon>
        <taxon>Bacillariophycidae</taxon>
        <taxon>Naviculales</taxon>
        <taxon>Naviculaceae</taxon>
        <taxon>Fistulifera</taxon>
    </lineage>
</organism>
<gene>
    <name evidence="3" type="ORF">FisN_19Lh109</name>
</gene>
<keyword evidence="4" id="KW-1185">Reference proteome</keyword>
<feature type="signal peptide" evidence="2">
    <location>
        <begin position="1"/>
        <end position="19"/>
    </location>
</feature>
<evidence type="ECO:0000256" key="2">
    <source>
        <dbReference type="SAM" id="SignalP"/>
    </source>
</evidence>
<keyword evidence="2" id="KW-0732">Signal</keyword>
<comment type="caution">
    <text evidence="3">The sequence shown here is derived from an EMBL/GenBank/DDBJ whole genome shotgun (WGS) entry which is preliminary data.</text>
</comment>
<dbReference type="EMBL" id="BDSP01000011">
    <property type="protein sequence ID" value="GAX09645.1"/>
    <property type="molecule type" value="Genomic_DNA"/>
</dbReference>
<name>A0A1Z5J6L2_FISSO</name>